<feature type="region of interest" description="Disordered" evidence="1">
    <location>
        <begin position="1"/>
        <end position="22"/>
    </location>
</feature>
<evidence type="ECO:0000313" key="2">
    <source>
        <dbReference type="EMBL" id="BAH56041.1"/>
    </source>
</evidence>
<sequence length="172" mass="19097">MLIRSRDLPDWRRPPKPDETSIATDDHQVTIYQREGLDLGVGNFRVYDRGILFRIEALEPDPIGEVPTGADVMNFSYRIIPPSQPHRLRLLVYTEPGGTLLTNTAHFGAFPDDPNTLWLAGGISGGGRRNPGMATWGEYFLSPRPTSASLTVILSYPEFDIPPSGAVLTHPW</sequence>
<evidence type="ECO:0000256" key="1">
    <source>
        <dbReference type="SAM" id="MobiDB-lite"/>
    </source>
</evidence>
<reference evidence="2 3" key="1">
    <citation type="submission" date="2009-03" db="EMBL/GenBank/DDBJ databases">
        <title>Comparison of the complete genome sequences of Rhodococcus erythropolis PR4 and Rhodococcus opacus B4.</title>
        <authorList>
            <person name="Takarada H."/>
            <person name="Sekine M."/>
            <person name="Hosoyama A."/>
            <person name="Yamada R."/>
            <person name="Fujisawa T."/>
            <person name="Omata S."/>
            <person name="Shimizu A."/>
            <person name="Tsukatani N."/>
            <person name="Tanikawa S."/>
            <person name="Fujita N."/>
            <person name="Harayama S."/>
        </authorList>
    </citation>
    <scope>NUCLEOTIDE SEQUENCE [LARGE SCALE GENOMIC DNA]</scope>
    <source>
        <strain evidence="2 3">B4</strain>
        <plasmid evidence="2 3">pROB01</plasmid>
    </source>
</reference>
<protein>
    <submittedName>
        <fullName evidence="2">Uncharacterized protein</fullName>
    </submittedName>
</protein>
<evidence type="ECO:0000313" key="3">
    <source>
        <dbReference type="Proteomes" id="UP000002212"/>
    </source>
</evidence>
<dbReference type="HOGENOM" id="CLU_105414_0_0_11"/>
<dbReference type="KEGG" id="rop:ROP_pROB01-05420"/>
<organism evidence="2 3">
    <name type="scientific">Rhodococcus opacus (strain B4)</name>
    <dbReference type="NCBI Taxonomy" id="632772"/>
    <lineage>
        <taxon>Bacteria</taxon>
        <taxon>Bacillati</taxon>
        <taxon>Actinomycetota</taxon>
        <taxon>Actinomycetes</taxon>
        <taxon>Mycobacteriales</taxon>
        <taxon>Nocardiaceae</taxon>
        <taxon>Rhodococcus</taxon>
    </lineage>
</organism>
<name>C1BCI6_RHOOB</name>
<geneLocation type="plasmid" evidence="2 3">
    <name>pROB01</name>
</geneLocation>
<accession>C1BCI6</accession>
<dbReference type="PATRIC" id="fig|632772.20.peg.8303"/>
<gene>
    <name evidence="2" type="ordered locus">ROP_pROB01-05420</name>
</gene>
<keyword evidence="2" id="KW-0614">Plasmid</keyword>
<dbReference type="AlphaFoldDB" id="C1BCI6"/>
<proteinExistence type="predicted"/>
<dbReference type="Proteomes" id="UP000002212">
    <property type="component" value="Plasmid pROB01"/>
</dbReference>
<dbReference type="EMBL" id="AP011116">
    <property type="protein sequence ID" value="BAH56041.1"/>
    <property type="molecule type" value="Genomic_DNA"/>
</dbReference>